<dbReference type="SUPFAM" id="SSF51161">
    <property type="entry name" value="Trimeric LpxA-like enzymes"/>
    <property type="match status" value="1"/>
</dbReference>
<reference evidence="1 2" key="1">
    <citation type="submission" date="2021-01" db="EMBL/GenBank/DDBJ databases">
        <title>Genome seq and assembly of Devosia sp. G19.</title>
        <authorList>
            <person name="Chhetri G."/>
        </authorList>
    </citation>
    <scope>NUCLEOTIDE SEQUENCE [LARGE SCALE GENOMIC DNA]</scope>
    <source>
        <strain evidence="1 2">G19</strain>
    </source>
</reference>
<name>A0ABX7BWB5_9HYPH</name>
<evidence type="ECO:0000313" key="2">
    <source>
        <dbReference type="Proteomes" id="UP000595460"/>
    </source>
</evidence>
<dbReference type="CDD" id="cd04645">
    <property type="entry name" value="LbH_gamma_CA_like"/>
    <property type="match status" value="1"/>
</dbReference>
<evidence type="ECO:0000313" key="1">
    <source>
        <dbReference type="EMBL" id="QQR36244.1"/>
    </source>
</evidence>
<gene>
    <name evidence="1" type="ORF">JI749_00975</name>
</gene>
<dbReference type="PANTHER" id="PTHR13061:SF29">
    <property type="entry name" value="GAMMA CARBONIC ANHYDRASE-LIKE 1, MITOCHONDRIAL-RELATED"/>
    <property type="match status" value="1"/>
</dbReference>
<proteinExistence type="predicted"/>
<dbReference type="RefSeq" id="WP_201657484.1">
    <property type="nucleotide sequence ID" value="NZ_CP068047.1"/>
</dbReference>
<dbReference type="PANTHER" id="PTHR13061">
    <property type="entry name" value="DYNACTIN SUBUNIT P25"/>
    <property type="match status" value="1"/>
</dbReference>
<dbReference type="EMBL" id="CP068047">
    <property type="protein sequence ID" value="QQR36244.1"/>
    <property type="molecule type" value="Genomic_DNA"/>
</dbReference>
<dbReference type="InterPro" id="IPR050484">
    <property type="entry name" value="Transf_Hexapept/Carb_Anhydrase"/>
</dbReference>
<dbReference type="InterPro" id="IPR011004">
    <property type="entry name" value="Trimer_LpxA-like_sf"/>
</dbReference>
<dbReference type="InterPro" id="IPR047324">
    <property type="entry name" value="LbH_gamma_CA-like"/>
</dbReference>
<organism evidence="1 2">
    <name type="scientific">Devosia oryziradicis</name>
    <dbReference type="NCBI Taxonomy" id="2801335"/>
    <lineage>
        <taxon>Bacteria</taxon>
        <taxon>Pseudomonadati</taxon>
        <taxon>Pseudomonadota</taxon>
        <taxon>Alphaproteobacteria</taxon>
        <taxon>Hyphomicrobiales</taxon>
        <taxon>Devosiaceae</taxon>
        <taxon>Devosia</taxon>
    </lineage>
</organism>
<dbReference type="InterPro" id="IPR001451">
    <property type="entry name" value="Hexapep"/>
</dbReference>
<dbReference type="Proteomes" id="UP000595460">
    <property type="component" value="Chromosome"/>
</dbReference>
<protein>
    <submittedName>
        <fullName evidence="1">Gamma carbonic anhydrase family protein</fullName>
    </submittedName>
</protein>
<accession>A0ABX7BWB5</accession>
<sequence>MPIYALDGVAPSIDPDIGWIAPSAVLIGDIVVGPEAGIWFGVVARGDIETITIGARTNVQENCVLHTDTGFPLVIGANCTIGHGAIVHGCSIGDNTLIGMGATVLNGARIGKNCLIGANALITEGKEIPDNSMVVGAPGRVIRQIDEAGIQALAASADRYVKNARRFAAGLVDVTARPGDFEPS</sequence>
<dbReference type="Gene3D" id="2.160.10.10">
    <property type="entry name" value="Hexapeptide repeat proteins"/>
    <property type="match status" value="1"/>
</dbReference>
<keyword evidence="2" id="KW-1185">Reference proteome</keyword>
<dbReference type="Pfam" id="PF00132">
    <property type="entry name" value="Hexapep"/>
    <property type="match status" value="1"/>
</dbReference>